<dbReference type="eggNOG" id="KOG3756">
    <property type="taxonomic scope" value="Eukaryota"/>
</dbReference>
<evidence type="ECO:0000256" key="8">
    <source>
        <dbReference type="SAM" id="MobiDB-lite"/>
    </source>
</evidence>
<protein>
    <recommendedName>
        <fullName evidence="9">Pinin/SDK/MemA protein domain-containing protein</fullName>
    </recommendedName>
</protein>
<evidence type="ECO:0000259" key="9">
    <source>
        <dbReference type="Pfam" id="PF04696"/>
    </source>
</evidence>
<dbReference type="AlphaFoldDB" id="A0A1X7ULA2"/>
<dbReference type="InterPro" id="IPR006786">
    <property type="entry name" value="Pinin_SDK_MemA"/>
</dbReference>
<dbReference type="PANTHER" id="PTHR12707:SF0">
    <property type="entry name" value="PININ"/>
    <property type="match status" value="1"/>
</dbReference>
<keyword evidence="11" id="KW-1185">Reference proteome</keyword>
<accession>A0A1X7ULA2</accession>
<evidence type="ECO:0000256" key="7">
    <source>
        <dbReference type="ARBA" id="ARBA00023242"/>
    </source>
</evidence>
<feature type="compositionally biased region" description="Basic and acidic residues" evidence="8">
    <location>
        <begin position="31"/>
        <end position="47"/>
    </location>
</feature>
<name>A0A1X7ULA2_AMPQE</name>
<feature type="domain" description="Pinin/SDK/MemA protein" evidence="9">
    <location>
        <begin position="119"/>
        <end position="242"/>
    </location>
</feature>
<keyword evidence="7" id="KW-0539">Nucleus</keyword>
<keyword evidence="3" id="KW-0507">mRNA processing</keyword>
<keyword evidence="5" id="KW-0804">Transcription</keyword>
<dbReference type="GO" id="GO:0008380">
    <property type="term" value="P:RNA splicing"/>
    <property type="evidence" value="ECO:0007669"/>
    <property type="project" value="UniProtKB-KW"/>
</dbReference>
<dbReference type="InterPro" id="IPR039853">
    <property type="entry name" value="Pinin"/>
</dbReference>
<evidence type="ECO:0000256" key="1">
    <source>
        <dbReference type="ARBA" id="ARBA00004123"/>
    </source>
</evidence>
<dbReference type="GO" id="GO:0006397">
    <property type="term" value="P:mRNA processing"/>
    <property type="evidence" value="ECO:0007669"/>
    <property type="project" value="UniProtKB-KW"/>
</dbReference>
<evidence type="ECO:0000256" key="2">
    <source>
        <dbReference type="ARBA" id="ARBA00010386"/>
    </source>
</evidence>
<dbReference type="STRING" id="400682.A0A1X7ULA2"/>
<feature type="compositionally biased region" description="Polar residues" evidence="8">
    <location>
        <begin position="92"/>
        <end position="103"/>
    </location>
</feature>
<keyword evidence="4" id="KW-0805">Transcription regulation</keyword>
<comment type="similarity">
    <text evidence="2">Belongs to the pinin family.</text>
</comment>
<sequence length="294" mass="33713">MSLGSVQILHKSLQEAKKNLEGTNHAILRISGRDPKSKDAFQSERRMSGGRPRPSWSDDNLPPTKRRISSSSFNKSGGDFEGDDDINKSETDSSVNLRSSVSTAPVPPRPTAPLNTDKTSRQRNRRMFGMLMGTLQKFQKDNSQDTEQEKRRVQIENKLEQVAMREREEATQQKKMLLDQRKLQRKLVGKLTYQLESVELYEDWNQHDMKLTGYIKTKAQPPLFYLPSEHNEATKTLLTESSNLIKETIKSREDEIKGLLQENESHNVAEDEQINNDIMVDDNCDVVDEIDVEH</sequence>
<dbReference type="GO" id="GO:0071013">
    <property type="term" value="C:catalytic step 2 spliceosome"/>
    <property type="evidence" value="ECO:0007669"/>
    <property type="project" value="TreeGrafter"/>
</dbReference>
<evidence type="ECO:0000313" key="10">
    <source>
        <dbReference type="EnsemblMetazoa" id="Aqu2.1.28212_001"/>
    </source>
</evidence>
<dbReference type="OMA" id="RDFKAWE"/>
<feature type="region of interest" description="Disordered" evidence="8">
    <location>
        <begin position="20"/>
        <end position="123"/>
    </location>
</feature>
<dbReference type="EnsemblMetazoa" id="XM_011406491.2">
    <property type="protein sequence ID" value="XP_011404793.2"/>
    <property type="gene ID" value="LOC105313234"/>
</dbReference>
<reference evidence="11" key="1">
    <citation type="journal article" date="2010" name="Nature">
        <title>The Amphimedon queenslandica genome and the evolution of animal complexity.</title>
        <authorList>
            <person name="Srivastava M."/>
            <person name="Simakov O."/>
            <person name="Chapman J."/>
            <person name="Fahey B."/>
            <person name="Gauthier M.E."/>
            <person name="Mitros T."/>
            <person name="Richards G.S."/>
            <person name="Conaco C."/>
            <person name="Dacre M."/>
            <person name="Hellsten U."/>
            <person name="Larroux C."/>
            <person name="Putnam N.H."/>
            <person name="Stanke M."/>
            <person name="Adamska M."/>
            <person name="Darling A."/>
            <person name="Degnan S.M."/>
            <person name="Oakley T.H."/>
            <person name="Plachetzki D.C."/>
            <person name="Zhai Y."/>
            <person name="Adamski M."/>
            <person name="Calcino A."/>
            <person name="Cummins S.F."/>
            <person name="Goodstein D.M."/>
            <person name="Harris C."/>
            <person name="Jackson D.J."/>
            <person name="Leys S.P."/>
            <person name="Shu S."/>
            <person name="Woodcroft B.J."/>
            <person name="Vervoort M."/>
            <person name="Kosik K.S."/>
            <person name="Manning G."/>
            <person name="Degnan B.M."/>
            <person name="Rokhsar D.S."/>
        </authorList>
    </citation>
    <scope>NUCLEOTIDE SEQUENCE [LARGE SCALE GENOMIC DNA]</scope>
</reference>
<dbReference type="KEGG" id="aqu:105313234"/>
<evidence type="ECO:0000256" key="5">
    <source>
        <dbReference type="ARBA" id="ARBA00023163"/>
    </source>
</evidence>
<dbReference type="OrthoDB" id="330772at2759"/>
<evidence type="ECO:0000256" key="6">
    <source>
        <dbReference type="ARBA" id="ARBA00023187"/>
    </source>
</evidence>
<comment type="subcellular location">
    <subcellularLocation>
        <location evidence="1">Nucleus</location>
    </subcellularLocation>
</comment>
<dbReference type="Pfam" id="PF04696">
    <property type="entry name" value="Pinin_SDK_memA"/>
    <property type="match status" value="1"/>
</dbReference>
<evidence type="ECO:0000313" key="11">
    <source>
        <dbReference type="Proteomes" id="UP000007879"/>
    </source>
</evidence>
<keyword evidence="6" id="KW-0508">mRNA splicing</keyword>
<dbReference type="PANTHER" id="PTHR12707">
    <property type="entry name" value="PINN"/>
    <property type="match status" value="1"/>
</dbReference>
<dbReference type="InParanoid" id="A0A1X7ULA2"/>
<dbReference type="EnsemblMetazoa" id="Aqu2.1.28212_001">
    <property type="protein sequence ID" value="Aqu2.1.28212_001"/>
    <property type="gene ID" value="Aqu2.1.28212"/>
</dbReference>
<dbReference type="Proteomes" id="UP000007879">
    <property type="component" value="Unassembled WGS sequence"/>
</dbReference>
<organism evidence="10">
    <name type="scientific">Amphimedon queenslandica</name>
    <name type="common">Sponge</name>
    <dbReference type="NCBI Taxonomy" id="400682"/>
    <lineage>
        <taxon>Eukaryota</taxon>
        <taxon>Metazoa</taxon>
        <taxon>Porifera</taxon>
        <taxon>Demospongiae</taxon>
        <taxon>Heteroscleromorpha</taxon>
        <taxon>Haplosclerida</taxon>
        <taxon>Niphatidae</taxon>
        <taxon>Amphimedon</taxon>
    </lineage>
</organism>
<proteinExistence type="inferred from homology"/>
<evidence type="ECO:0000256" key="4">
    <source>
        <dbReference type="ARBA" id="ARBA00023015"/>
    </source>
</evidence>
<gene>
    <name evidence="10" type="primary">105313234</name>
</gene>
<evidence type="ECO:0000256" key="3">
    <source>
        <dbReference type="ARBA" id="ARBA00022664"/>
    </source>
</evidence>
<reference evidence="10" key="2">
    <citation type="submission" date="2017-05" db="UniProtKB">
        <authorList>
            <consortium name="EnsemblMetazoa"/>
        </authorList>
    </citation>
    <scope>IDENTIFICATION</scope>
</reference>